<dbReference type="Pfam" id="PF00027">
    <property type="entry name" value="cNMP_binding"/>
    <property type="match status" value="2"/>
</dbReference>
<comment type="catalytic activity">
    <reaction evidence="8">
        <text>L-threonyl-[protein] + ATP = O-phospho-L-threonyl-[protein] + ADP + H(+)</text>
        <dbReference type="Rhea" id="RHEA:46608"/>
        <dbReference type="Rhea" id="RHEA-COMP:11060"/>
        <dbReference type="Rhea" id="RHEA-COMP:11605"/>
        <dbReference type="ChEBI" id="CHEBI:15378"/>
        <dbReference type="ChEBI" id="CHEBI:30013"/>
        <dbReference type="ChEBI" id="CHEBI:30616"/>
        <dbReference type="ChEBI" id="CHEBI:61977"/>
        <dbReference type="ChEBI" id="CHEBI:456216"/>
        <dbReference type="EC" id="2.7.11.12"/>
    </reaction>
</comment>
<comment type="caution">
    <text evidence="14">The sequence shown here is derived from an EMBL/GenBank/DDBJ whole genome shotgun (WGS) entry which is preliminary data.</text>
</comment>
<dbReference type="SUPFAM" id="SSF51206">
    <property type="entry name" value="cAMP-binding domain-like"/>
    <property type="match status" value="2"/>
</dbReference>
<dbReference type="SMART" id="SM00100">
    <property type="entry name" value="cNMP"/>
    <property type="match status" value="2"/>
</dbReference>
<feature type="domain" description="Protein kinase" evidence="12">
    <location>
        <begin position="349"/>
        <end position="610"/>
    </location>
</feature>
<dbReference type="SMART" id="SM00220">
    <property type="entry name" value="S_TKc"/>
    <property type="match status" value="1"/>
</dbReference>
<keyword evidence="3 8" id="KW-0808">Transferase</keyword>
<keyword evidence="4 8" id="KW-0547">Nucleotide-binding</keyword>
<dbReference type="InterPro" id="IPR011009">
    <property type="entry name" value="Kinase-like_dom_sf"/>
</dbReference>
<dbReference type="FunFam" id="1.10.510.10:FF:000210">
    <property type="entry name" value="Non-specific serine/threonine protein kinase"/>
    <property type="match status" value="1"/>
</dbReference>
<evidence type="ECO:0000256" key="11">
    <source>
        <dbReference type="PROSITE-ProRule" id="PRU10141"/>
    </source>
</evidence>
<protein>
    <recommendedName>
        <fullName evidence="8">cGMP-dependent protein kinase</fullName>
        <ecNumber evidence="8">2.7.11.12</ecNumber>
    </recommendedName>
</protein>
<evidence type="ECO:0000256" key="10">
    <source>
        <dbReference type="PIRSR" id="PIRSR000559-2"/>
    </source>
</evidence>
<feature type="active site" description="Proton acceptor" evidence="9">
    <location>
        <position position="475"/>
    </location>
</feature>
<dbReference type="EC" id="2.7.11.12" evidence="8"/>
<keyword evidence="15" id="KW-1185">Reference proteome</keyword>
<dbReference type="GO" id="GO:0004692">
    <property type="term" value="F:cGMP-dependent protein kinase activity"/>
    <property type="evidence" value="ECO:0007669"/>
    <property type="project" value="UniProtKB-EC"/>
</dbReference>
<dbReference type="PROSITE" id="PS00107">
    <property type="entry name" value="PROTEIN_KINASE_ATP"/>
    <property type="match status" value="1"/>
</dbReference>
<dbReference type="OrthoDB" id="6723712at2759"/>
<dbReference type="InterPro" id="IPR002374">
    <property type="entry name" value="cGMP_dep_kinase"/>
</dbReference>
<dbReference type="EMBL" id="VTPC01000654">
    <property type="protein sequence ID" value="KAF2904897.1"/>
    <property type="molecule type" value="Genomic_DNA"/>
</dbReference>
<dbReference type="PROSITE" id="PS50011">
    <property type="entry name" value="PROTEIN_KINASE_DOM"/>
    <property type="match status" value="1"/>
</dbReference>
<evidence type="ECO:0000259" key="12">
    <source>
        <dbReference type="PROSITE" id="PS50011"/>
    </source>
</evidence>
<keyword evidence="6 8" id="KW-0067">ATP-binding</keyword>
<name>A0A8K0DKF0_IGNLU</name>
<dbReference type="PIRSF" id="PIRSF000559">
    <property type="entry name" value="cGMP-dep_kinase"/>
    <property type="match status" value="1"/>
</dbReference>
<dbReference type="GO" id="GO:0005524">
    <property type="term" value="F:ATP binding"/>
    <property type="evidence" value="ECO:0007669"/>
    <property type="project" value="UniProtKB-UniRule"/>
</dbReference>
<evidence type="ECO:0000259" key="13">
    <source>
        <dbReference type="PROSITE" id="PS50042"/>
    </source>
</evidence>
<dbReference type="Pfam" id="PF00069">
    <property type="entry name" value="Pkinase"/>
    <property type="match status" value="1"/>
</dbReference>
<accession>A0A8K0DKF0</accession>
<evidence type="ECO:0000256" key="2">
    <source>
        <dbReference type="ARBA" id="ARBA00022535"/>
    </source>
</evidence>
<dbReference type="Proteomes" id="UP000801492">
    <property type="component" value="Unassembled WGS sequence"/>
</dbReference>
<dbReference type="PROSITE" id="PS50042">
    <property type="entry name" value="CNMP_BINDING_3"/>
    <property type="match status" value="2"/>
</dbReference>
<keyword evidence="1 8" id="KW-0723">Serine/threonine-protein kinase</keyword>
<dbReference type="InterPro" id="IPR008271">
    <property type="entry name" value="Ser/Thr_kinase_AS"/>
</dbReference>
<sequence length="662" mass="75936">MKFKSIFLCLPRTKKPKPKISLRKEEQEDGMPIGKLYKQVGQDAEEQVLSGKRLRRSGLAGRAINIEKYDPTTVSKIRYPKQESDEELIKTALNNNEFIRNLLEDEQLQAIVDAMYFREVDSGEVIIREGTIGTRLYVSANGTFQVTIDGKLKNSFDDNRVFGEFAVLYDVKCQATIKALSSGGVWILDQDVYQDIKLTSDIQYHNKLLTFLKNIPKLNDASDEILKQVVDLLKHEFFPAEHIIIRQGDIGDKCYIINAGSVTVRKDGDEVRKMVYGEFFGQLALLNDTVRQATVTADSPGVECFSLSQSEFIEYFGNIKDIKDIPEIPVRTPTLPVVKPFENVNFDDLKVVGILGGGGFGQVQLVQHKEHKQLVFALKRIKKIDVVQRQQQEHVYNEKIIQMRCNNPFIVQMYKTYRDSKYIYFLMESCLGGDLSTVLNQQANHRLEESAAKFYAASVLEAFSYLHERNIIYRDLKPENLLLDARGYLKLSDFGSAKQLESQRKTYTFVGTTEYLAPEIILNRRHNRGVDYWTLGILIFELLVGETPFCSSNDMRTCELILRGIKEVNFPKIVDSKAEDLVKKLCKPLAVDRLGYQNIGIEAIRNHRWFANFNWYELRCGQLEPPIKRHIKNNTDMQYSAYFNGRGSVIPPDELSGWDNEF</sequence>
<feature type="binding site" evidence="10">
    <location>
        <position position="379"/>
    </location>
    <ligand>
        <name>ATP</name>
        <dbReference type="ChEBI" id="CHEBI:30616"/>
    </ligand>
</feature>
<evidence type="ECO:0000256" key="6">
    <source>
        <dbReference type="ARBA" id="ARBA00022840"/>
    </source>
</evidence>
<feature type="binding site" evidence="10">
    <location>
        <begin position="355"/>
        <end position="363"/>
    </location>
    <ligand>
        <name>ATP</name>
        <dbReference type="ChEBI" id="CHEBI:30616"/>
    </ligand>
</feature>
<feature type="domain" description="Cyclic nucleotide-binding" evidence="13">
    <location>
        <begin position="99"/>
        <end position="214"/>
    </location>
</feature>
<dbReference type="InterPro" id="IPR000595">
    <property type="entry name" value="cNMP-bd_dom"/>
</dbReference>
<evidence type="ECO:0000256" key="7">
    <source>
        <dbReference type="ARBA" id="ARBA00022992"/>
    </source>
</evidence>
<evidence type="ECO:0000313" key="14">
    <source>
        <dbReference type="EMBL" id="KAF2904897.1"/>
    </source>
</evidence>
<gene>
    <name evidence="14" type="ORF">ILUMI_01279</name>
</gene>
<dbReference type="PROSITE" id="PS00108">
    <property type="entry name" value="PROTEIN_KINASE_ST"/>
    <property type="match status" value="1"/>
</dbReference>
<reference evidence="14" key="1">
    <citation type="submission" date="2019-08" db="EMBL/GenBank/DDBJ databases">
        <title>The genome of the North American firefly Photinus pyralis.</title>
        <authorList>
            <consortium name="Photinus pyralis genome working group"/>
            <person name="Fallon T.R."/>
            <person name="Sander Lower S.E."/>
            <person name="Weng J.-K."/>
        </authorList>
    </citation>
    <scope>NUCLEOTIDE SEQUENCE</scope>
    <source>
        <strain evidence="14">TRF0915ILg1</strain>
        <tissue evidence="14">Whole body</tissue>
    </source>
</reference>
<dbReference type="GO" id="GO:0030553">
    <property type="term" value="F:cGMP binding"/>
    <property type="evidence" value="ECO:0007669"/>
    <property type="project" value="UniProtKB-KW"/>
</dbReference>
<dbReference type="InterPro" id="IPR017441">
    <property type="entry name" value="Protein_kinase_ATP_BS"/>
</dbReference>
<dbReference type="CDD" id="cd05572">
    <property type="entry name" value="STKc_cGK"/>
    <property type="match status" value="1"/>
</dbReference>
<dbReference type="InterPro" id="IPR018490">
    <property type="entry name" value="cNMP-bd_dom_sf"/>
</dbReference>
<dbReference type="SUPFAM" id="SSF56112">
    <property type="entry name" value="Protein kinase-like (PK-like)"/>
    <property type="match status" value="1"/>
</dbReference>
<feature type="domain" description="Cyclic nucleotide-binding" evidence="13">
    <location>
        <begin position="217"/>
        <end position="323"/>
    </location>
</feature>
<keyword evidence="7 8" id="KW-0142">cGMP-binding</keyword>
<evidence type="ECO:0000256" key="1">
    <source>
        <dbReference type="ARBA" id="ARBA00022527"/>
    </source>
</evidence>
<organism evidence="14 15">
    <name type="scientific">Ignelater luminosus</name>
    <name type="common">Cucubano</name>
    <name type="synonym">Pyrophorus luminosus</name>
    <dbReference type="NCBI Taxonomy" id="2038154"/>
    <lineage>
        <taxon>Eukaryota</taxon>
        <taxon>Metazoa</taxon>
        <taxon>Ecdysozoa</taxon>
        <taxon>Arthropoda</taxon>
        <taxon>Hexapoda</taxon>
        <taxon>Insecta</taxon>
        <taxon>Pterygota</taxon>
        <taxon>Neoptera</taxon>
        <taxon>Endopterygota</taxon>
        <taxon>Coleoptera</taxon>
        <taxon>Polyphaga</taxon>
        <taxon>Elateriformia</taxon>
        <taxon>Elateroidea</taxon>
        <taxon>Elateridae</taxon>
        <taxon>Agrypninae</taxon>
        <taxon>Pyrophorini</taxon>
        <taxon>Ignelater</taxon>
    </lineage>
</organism>
<comment type="similarity">
    <text evidence="8">Belongs to the protein kinase superfamily. AGC Ser/Thr protein kinase family. cGMP subfamily.</text>
</comment>
<dbReference type="InterPro" id="IPR000719">
    <property type="entry name" value="Prot_kinase_dom"/>
</dbReference>
<keyword evidence="2 8" id="KW-0140">cGMP</keyword>
<dbReference type="Gene3D" id="3.30.200.20">
    <property type="entry name" value="Phosphorylase Kinase, domain 1"/>
    <property type="match status" value="1"/>
</dbReference>
<feature type="binding site" evidence="11">
    <location>
        <position position="383"/>
    </location>
    <ligand>
        <name>ATP</name>
        <dbReference type="ChEBI" id="CHEBI:30616"/>
    </ligand>
</feature>
<dbReference type="Gene3D" id="2.60.120.10">
    <property type="entry name" value="Jelly Rolls"/>
    <property type="match status" value="2"/>
</dbReference>
<evidence type="ECO:0000256" key="8">
    <source>
        <dbReference type="PIRNR" id="PIRNR000559"/>
    </source>
</evidence>
<dbReference type="PANTHER" id="PTHR24353">
    <property type="entry name" value="CYCLIC NUCLEOTIDE-DEPENDENT PROTEIN KINASE"/>
    <property type="match status" value="1"/>
</dbReference>
<proteinExistence type="inferred from homology"/>
<dbReference type="AlphaFoldDB" id="A0A8K0DKF0"/>
<evidence type="ECO:0000256" key="4">
    <source>
        <dbReference type="ARBA" id="ARBA00022741"/>
    </source>
</evidence>
<evidence type="ECO:0000256" key="9">
    <source>
        <dbReference type="PIRSR" id="PIRSR000559-1"/>
    </source>
</evidence>
<dbReference type="InterPro" id="IPR014710">
    <property type="entry name" value="RmlC-like_jellyroll"/>
</dbReference>
<evidence type="ECO:0000256" key="3">
    <source>
        <dbReference type="ARBA" id="ARBA00022679"/>
    </source>
</evidence>
<keyword evidence="5 8" id="KW-0418">Kinase</keyword>
<dbReference type="PANTHER" id="PTHR24353:SF144">
    <property type="match status" value="1"/>
</dbReference>
<dbReference type="InterPro" id="IPR035014">
    <property type="entry name" value="STKc_cGK"/>
</dbReference>
<evidence type="ECO:0000313" key="15">
    <source>
        <dbReference type="Proteomes" id="UP000801492"/>
    </source>
</evidence>
<dbReference type="Gene3D" id="1.10.510.10">
    <property type="entry name" value="Transferase(Phosphotransferase) domain 1"/>
    <property type="match status" value="1"/>
</dbReference>
<dbReference type="CDD" id="cd00038">
    <property type="entry name" value="CAP_ED"/>
    <property type="match status" value="2"/>
</dbReference>
<evidence type="ECO:0000256" key="5">
    <source>
        <dbReference type="ARBA" id="ARBA00022777"/>
    </source>
</evidence>